<gene>
    <name evidence="1" type="ORF">HII30_13195</name>
</gene>
<evidence type="ECO:0000313" key="2">
    <source>
        <dbReference type="Proteomes" id="UP000565468"/>
    </source>
</evidence>
<dbReference type="EMBL" id="JABBPN010000011">
    <property type="protein sequence ID" value="NMO96726.1"/>
    <property type="molecule type" value="Genomic_DNA"/>
</dbReference>
<protein>
    <submittedName>
        <fullName evidence="1">Uncharacterized protein</fullName>
    </submittedName>
</protein>
<dbReference type="Pfam" id="PF05973">
    <property type="entry name" value="Gp49"/>
    <property type="match status" value="1"/>
</dbReference>
<keyword evidence="2" id="KW-1185">Reference proteome</keyword>
<reference evidence="1 2" key="1">
    <citation type="submission" date="2020-04" db="EMBL/GenBank/DDBJ databases">
        <title>Paenibacillus algicola sp. nov., a novel marine bacterium producing alginate lyase.</title>
        <authorList>
            <person name="Huang H."/>
        </authorList>
    </citation>
    <scope>NUCLEOTIDE SEQUENCE [LARGE SCALE GENOMIC DNA]</scope>
    <source>
        <strain evidence="1 2">L7-75</strain>
    </source>
</reference>
<accession>A0A848M7X0</accession>
<sequence>MSVRVGLFTSQRPLKKIEYCIARLQIEGTKVGEPITKHITGKIWELRPDDHRILFFAHIGNTFDLLHIQERGKFNERVE</sequence>
<proteinExistence type="predicted"/>
<dbReference type="Proteomes" id="UP000565468">
    <property type="component" value="Unassembled WGS sequence"/>
</dbReference>
<organism evidence="1 2">
    <name type="scientific">Paenibacillus lemnae</name>
    <dbReference type="NCBI Taxonomy" id="1330551"/>
    <lineage>
        <taxon>Bacteria</taxon>
        <taxon>Bacillati</taxon>
        <taxon>Bacillota</taxon>
        <taxon>Bacilli</taxon>
        <taxon>Bacillales</taxon>
        <taxon>Paenibacillaceae</taxon>
        <taxon>Paenibacillus</taxon>
    </lineage>
</organism>
<dbReference type="AlphaFoldDB" id="A0A848M7X0"/>
<name>A0A848M7X0_PAELE</name>
<evidence type="ECO:0000313" key="1">
    <source>
        <dbReference type="EMBL" id="NMO96726.1"/>
    </source>
</evidence>
<dbReference type="RefSeq" id="WP_169505511.1">
    <property type="nucleotide sequence ID" value="NZ_JABBPN010000011.1"/>
</dbReference>
<comment type="caution">
    <text evidence="1">The sequence shown here is derived from an EMBL/GenBank/DDBJ whole genome shotgun (WGS) entry which is preliminary data.</text>
</comment>
<dbReference type="InterPro" id="IPR009241">
    <property type="entry name" value="HigB-like"/>
</dbReference>